<keyword evidence="2" id="KW-1185">Reference proteome</keyword>
<comment type="caution">
    <text evidence="1">The sequence shown here is derived from an EMBL/GenBank/DDBJ whole genome shotgun (WGS) entry which is preliminary data.</text>
</comment>
<protein>
    <submittedName>
        <fullName evidence="1">Uncharacterized protein</fullName>
    </submittedName>
</protein>
<reference evidence="1 2" key="1">
    <citation type="submission" date="2022-10" db="EMBL/GenBank/DDBJ databases">
        <title>Comparative genomic analysis of Cohnella hashimotonis sp. nov., isolated from the International Space Station.</title>
        <authorList>
            <person name="Simpson A."/>
            <person name="Venkateswaran K."/>
        </authorList>
    </citation>
    <scope>NUCLEOTIDE SEQUENCE [LARGE SCALE GENOMIC DNA]</scope>
    <source>
        <strain evidence="1 2">DSM 18997</strain>
    </source>
</reference>
<gene>
    <name evidence="1" type="ORF">OMP38_00505</name>
</gene>
<dbReference type="AlphaFoldDB" id="A0A9X4QKK3"/>
<evidence type="ECO:0000313" key="2">
    <source>
        <dbReference type="Proteomes" id="UP001153387"/>
    </source>
</evidence>
<dbReference type="RefSeq" id="WP_277563440.1">
    <property type="nucleotide sequence ID" value="NZ_JAPDHZ010000002.1"/>
</dbReference>
<accession>A0A9X4QKK3</accession>
<proteinExistence type="predicted"/>
<evidence type="ECO:0000313" key="1">
    <source>
        <dbReference type="EMBL" id="MDG0789500.1"/>
    </source>
</evidence>
<dbReference type="Proteomes" id="UP001153387">
    <property type="component" value="Unassembled WGS sequence"/>
</dbReference>
<dbReference type="EMBL" id="JAPDHZ010000002">
    <property type="protein sequence ID" value="MDG0789500.1"/>
    <property type="molecule type" value="Genomic_DNA"/>
</dbReference>
<organism evidence="1 2">
    <name type="scientific">Cohnella ginsengisoli</name>
    <dbReference type="NCBI Taxonomy" id="425004"/>
    <lineage>
        <taxon>Bacteria</taxon>
        <taxon>Bacillati</taxon>
        <taxon>Bacillota</taxon>
        <taxon>Bacilli</taxon>
        <taxon>Bacillales</taxon>
        <taxon>Paenibacillaceae</taxon>
        <taxon>Cohnella</taxon>
    </lineage>
</organism>
<sequence length="193" mass="21482">MTYRYRSLVLTALVAIFLATVLFYGLSYMNNRTHTDQDEAIATNIEVAILNAPLVITGKVIDGKGEPRNLRRDVFDPTKENQEVVVPGTDYRVLVSKVLKGDLVAGDEIKIAIGGGNYRNEKAPLRATLVAGEEYIFTIAQSGAGGPNYFGIIEPFIYQLKEGRIIAVSNIEKYKNAFQETAMSEEEFYSKFK</sequence>
<name>A0A9X4QKK3_9BACL</name>